<evidence type="ECO:0000313" key="2">
    <source>
        <dbReference type="EMBL" id="WOJ93969.1"/>
    </source>
</evidence>
<dbReference type="PANTHER" id="PTHR22753">
    <property type="entry name" value="TRANSMEMBRANE PROTEIN 68"/>
    <property type="match status" value="1"/>
</dbReference>
<evidence type="ECO:0000259" key="1">
    <source>
        <dbReference type="Pfam" id="PF01553"/>
    </source>
</evidence>
<keyword evidence="3" id="KW-1185">Reference proteome</keyword>
<accession>A0ABZ0I382</accession>
<dbReference type="GO" id="GO:0016746">
    <property type="term" value="F:acyltransferase activity"/>
    <property type="evidence" value="ECO:0007669"/>
    <property type="project" value="UniProtKB-KW"/>
</dbReference>
<dbReference type="Pfam" id="PF01553">
    <property type="entry name" value="Acyltransferase"/>
    <property type="match status" value="1"/>
</dbReference>
<reference evidence="2 3" key="1">
    <citation type="submission" date="2023-10" db="EMBL/GenBank/DDBJ databases">
        <title>Two novel species belonging to the OM43/NOR5 clade.</title>
        <authorList>
            <person name="Park M."/>
        </authorList>
    </citation>
    <scope>NUCLEOTIDE SEQUENCE [LARGE SCALE GENOMIC DNA]</scope>
    <source>
        <strain evidence="2 3">IMCC43200</strain>
    </source>
</reference>
<organism evidence="2 3">
    <name type="scientific">Congregibacter variabilis</name>
    <dbReference type="NCBI Taxonomy" id="3081200"/>
    <lineage>
        <taxon>Bacteria</taxon>
        <taxon>Pseudomonadati</taxon>
        <taxon>Pseudomonadota</taxon>
        <taxon>Gammaproteobacteria</taxon>
        <taxon>Cellvibrionales</taxon>
        <taxon>Halieaceae</taxon>
        <taxon>Congregibacter</taxon>
    </lineage>
</organism>
<dbReference type="EMBL" id="CP136864">
    <property type="protein sequence ID" value="WOJ93969.1"/>
    <property type="molecule type" value="Genomic_DNA"/>
</dbReference>
<evidence type="ECO:0000313" key="3">
    <source>
        <dbReference type="Proteomes" id="UP001626537"/>
    </source>
</evidence>
<dbReference type="InterPro" id="IPR002123">
    <property type="entry name" value="Plipid/glycerol_acylTrfase"/>
</dbReference>
<gene>
    <name evidence="2" type="ORF">R0135_02070</name>
</gene>
<dbReference type="PANTHER" id="PTHR22753:SF14">
    <property type="entry name" value="MONOACYLGLYCEROL_DIACYLGLYCEROL O-ACYLTRANSFERASE"/>
    <property type="match status" value="1"/>
</dbReference>
<dbReference type="Proteomes" id="UP001626537">
    <property type="component" value="Chromosome"/>
</dbReference>
<keyword evidence="2" id="KW-0012">Acyltransferase</keyword>
<dbReference type="CDD" id="cd07987">
    <property type="entry name" value="LPLAT_MGAT-like"/>
    <property type="match status" value="1"/>
</dbReference>
<sequence>MAVKTPLSRDSNPLSEEQALREHINRALATEPPRGLEEKLIYRFSKLWFRPELHNTDRLPDRPCLFIGNHALFGLDGFVILPVLLEEHGRFLRPMGDKFLFSQPGVAKTLMRRGATMGHPEVARALMAHDQDILVFPGGAHEAVKPSRERYQLQWKERLGFIRLAAEFGYTIVPFGLVGPDEFYEYLLDSEQIVKLLKQFGFWSDNMRPDAVPPLLRGALGTVMPRPQASYLSFGEPLELPSPGARAPSVQKLKAWRSTVAERIDTEIADMLLRREQSRHTLGLLRRIASV</sequence>
<name>A0ABZ0I382_9GAMM</name>
<dbReference type="RefSeq" id="WP_407348608.1">
    <property type="nucleotide sequence ID" value="NZ_CP136864.1"/>
</dbReference>
<protein>
    <submittedName>
        <fullName evidence="2">Lysophospholipid acyltransferase family protein</fullName>
    </submittedName>
</protein>
<keyword evidence="2" id="KW-0808">Transferase</keyword>
<feature type="domain" description="Phospholipid/glycerol acyltransferase" evidence="1">
    <location>
        <begin position="51"/>
        <end position="176"/>
    </location>
</feature>
<proteinExistence type="predicted"/>